<evidence type="ECO:0000313" key="7">
    <source>
        <dbReference type="EMBL" id="SHK24948.1"/>
    </source>
</evidence>
<evidence type="ECO:0000256" key="2">
    <source>
        <dbReference type="ARBA" id="ARBA00022475"/>
    </source>
</evidence>
<evidence type="ECO:0000256" key="1">
    <source>
        <dbReference type="ARBA" id="ARBA00004651"/>
    </source>
</evidence>
<name>A0A1M6QXY3_9RHOB</name>
<evidence type="ECO:0000256" key="6">
    <source>
        <dbReference type="SAM" id="Phobius"/>
    </source>
</evidence>
<feature type="transmembrane region" description="Helical" evidence="6">
    <location>
        <begin position="243"/>
        <end position="268"/>
    </location>
</feature>
<dbReference type="Pfam" id="PF03631">
    <property type="entry name" value="Virul_fac_BrkB"/>
    <property type="match status" value="1"/>
</dbReference>
<keyword evidence="3 6" id="KW-0812">Transmembrane</keyword>
<keyword evidence="4 6" id="KW-1133">Transmembrane helix</keyword>
<dbReference type="PANTHER" id="PTHR30213">
    <property type="entry name" value="INNER MEMBRANE PROTEIN YHJD"/>
    <property type="match status" value="1"/>
</dbReference>
<dbReference type="RefSeq" id="WP_083599379.1">
    <property type="nucleotide sequence ID" value="NZ_FQZQ01000023.1"/>
</dbReference>
<sequence>MKIFWLAFRDALLRFSTKGGFVRASHVALSMMLAIFPFCILVLSVAGMLSSAGLSASDAELGDLLDVVFGSWPDAIAEPIENEVRAVMETSGGSTLTLGALLTILFASNGFEAVRFAISAAYHDRDDPRPIWKQRLLAMSFAVCGAILVTLAGVFTVVIPIYVRFVADVAPILHLESLAGDFLGNAVTAGVLIFALAACHKWLPGVQRPFRALWPGIILTLVLWGICAYGFEFYIMTFSTYSVTYAGLAGVMSALVFMYLMAAIFVLGAEYNASLGAMAKTRRNGTSGSE</sequence>
<dbReference type="Proteomes" id="UP000183982">
    <property type="component" value="Unassembled WGS sequence"/>
</dbReference>
<reference evidence="8" key="1">
    <citation type="submission" date="2016-11" db="EMBL/GenBank/DDBJ databases">
        <authorList>
            <person name="Varghese N."/>
            <person name="Submissions S."/>
        </authorList>
    </citation>
    <scope>NUCLEOTIDE SEQUENCE [LARGE SCALE GENOMIC DNA]</scope>
    <source>
        <strain evidence="8">DSM 100564</strain>
    </source>
</reference>
<feature type="transmembrane region" description="Helical" evidence="6">
    <location>
        <begin position="21"/>
        <end position="46"/>
    </location>
</feature>
<evidence type="ECO:0000256" key="4">
    <source>
        <dbReference type="ARBA" id="ARBA00022989"/>
    </source>
</evidence>
<dbReference type="GO" id="GO:0005886">
    <property type="term" value="C:plasma membrane"/>
    <property type="evidence" value="ECO:0007669"/>
    <property type="project" value="UniProtKB-SubCell"/>
</dbReference>
<dbReference type="PIRSF" id="PIRSF035875">
    <property type="entry name" value="RNase_BN"/>
    <property type="match status" value="1"/>
</dbReference>
<feature type="transmembrane region" description="Helical" evidence="6">
    <location>
        <begin position="212"/>
        <end position="231"/>
    </location>
</feature>
<protein>
    <submittedName>
        <fullName evidence="7">Membrane protein</fullName>
    </submittedName>
</protein>
<dbReference type="OrthoDB" id="7163777at2"/>
<evidence type="ECO:0000313" key="8">
    <source>
        <dbReference type="Proteomes" id="UP000183982"/>
    </source>
</evidence>
<organism evidence="7 8">
    <name type="scientific">Shimia gijangensis</name>
    <dbReference type="NCBI Taxonomy" id="1470563"/>
    <lineage>
        <taxon>Bacteria</taxon>
        <taxon>Pseudomonadati</taxon>
        <taxon>Pseudomonadota</taxon>
        <taxon>Alphaproteobacteria</taxon>
        <taxon>Rhodobacterales</taxon>
        <taxon>Roseobacteraceae</taxon>
    </lineage>
</organism>
<keyword evidence="8" id="KW-1185">Reference proteome</keyword>
<evidence type="ECO:0000256" key="3">
    <source>
        <dbReference type="ARBA" id="ARBA00022692"/>
    </source>
</evidence>
<dbReference type="InterPro" id="IPR017039">
    <property type="entry name" value="Virul_fac_BrkB"/>
</dbReference>
<feature type="transmembrane region" description="Helical" evidence="6">
    <location>
        <begin position="96"/>
        <end position="118"/>
    </location>
</feature>
<feature type="transmembrane region" description="Helical" evidence="6">
    <location>
        <begin position="139"/>
        <end position="162"/>
    </location>
</feature>
<comment type="subcellular location">
    <subcellularLocation>
        <location evidence="1">Cell membrane</location>
        <topology evidence="1">Multi-pass membrane protein</topology>
    </subcellularLocation>
</comment>
<gene>
    <name evidence="7" type="ORF">SAMN05444000_12353</name>
</gene>
<proteinExistence type="predicted"/>
<dbReference type="EMBL" id="FQZQ01000023">
    <property type="protein sequence ID" value="SHK24948.1"/>
    <property type="molecule type" value="Genomic_DNA"/>
</dbReference>
<feature type="transmembrane region" description="Helical" evidence="6">
    <location>
        <begin position="182"/>
        <end position="200"/>
    </location>
</feature>
<dbReference type="PANTHER" id="PTHR30213:SF0">
    <property type="entry name" value="UPF0761 MEMBRANE PROTEIN YIHY"/>
    <property type="match status" value="1"/>
</dbReference>
<evidence type="ECO:0000256" key="5">
    <source>
        <dbReference type="ARBA" id="ARBA00023136"/>
    </source>
</evidence>
<dbReference type="AlphaFoldDB" id="A0A1M6QXY3"/>
<dbReference type="STRING" id="1470563.SAMN05444000_12353"/>
<keyword evidence="5 6" id="KW-0472">Membrane</keyword>
<keyword evidence="2" id="KW-1003">Cell membrane</keyword>
<accession>A0A1M6QXY3</accession>